<keyword evidence="3" id="KW-1185">Reference proteome</keyword>
<accession>A0AAD5XL23</accession>
<sequence length="322" mass="35400">MLNSSVAQPQHPQKRKDTDSDDEYEYKNKSEESHKLTHRNKRPCSDTPVDVISEHDNSSILGSSAVAGNQIIKSSLIGASVTEKLQLNSLLLRPGQENVLNNNASSLEVGKHEEEEEEEQLADQICDLLGISNVVGEFNQELINPEDADTIVFPVSFKPERDFFLAHKLAVMAPLPSDQEAEDSDNEGEENDRFGNDSLQIEPQLVSESLSPPHSPVSRMHAPVSQQRNSLDRNNTVSGNNSNNNLLNGSQSVVDDEIQQSSSQIATPINQIHSSGFPGLTPEDSAVRAATVRSVVHESAARIESPATFRRFNIKSHNGLFF</sequence>
<gene>
    <name evidence="2" type="ORF">HK100_003948</name>
</gene>
<feature type="compositionally biased region" description="Polar residues" evidence="1">
    <location>
        <begin position="224"/>
        <end position="233"/>
    </location>
</feature>
<organism evidence="2 3">
    <name type="scientific">Physocladia obscura</name>
    <dbReference type="NCBI Taxonomy" id="109957"/>
    <lineage>
        <taxon>Eukaryota</taxon>
        <taxon>Fungi</taxon>
        <taxon>Fungi incertae sedis</taxon>
        <taxon>Chytridiomycota</taxon>
        <taxon>Chytridiomycota incertae sedis</taxon>
        <taxon>Chytridiomycetes</taxon>
        <taxon>Chytridiales</taxon>
        <taxon>Chytriomycetaceae</taxon>
        <taxon>Physocladia</taxon>
    </lineage>
</organism>
<evidence type="ECO:0000313" key="2">
    <source>
        <dbReference type="EMBL" id="KAJ3133959.1"/>
    </source>
</evidence>
<feature type="compositionally biased region" description="Basic and acidic residues" evidence="1">
    <location>
        <begin position="25"/>
        <end position="35"/>
    </location>
</feature>
<evidence type="ECO:0000313" key="3">
    <source>
        <dbReference type="Proteomes" id="UP001211907"/>
    </source>
</evidence>
<name>A0AAD5XL23_9FUNG</name>
<reference evidence="2" key="1">
    <citation type="submission" date="2020-05" db="EMBL/GenBank/DDBJ databases">
        <title>Phylogenomic resolution of chytrid fungi.</title>
        <authorList>
            <person name="Stajich J.E."/>
            <person name="Amses K."/>
            <person name="Simmons R."/>
            <person name="Seto K."/>
            <person name="Myers J."/>
            <person name="Bonds A."/>
            <person name="Quandt C.A."/>
            <person name="Barry K."/>
            <person name="Liu P."/>
            <person name="Grigoriev I."/>
            <person name="Longcore J.E."/>
            <person name="James T.Y."/>
        </authorList>
    </citation>
    <scope>NUCLEOTIDE SEQUENCE</scope>
    <source>
        <strain evidence="2">JEL0513</strain>
    </source>
</reference>
<comment type="caution">
    <text evidence="2">The sequence shown here is derived from an EMBL/GenBank/DDBJ whole genome shotgun (WGS) entry which is preliminary data.</text>
</comment>
<protein>
    <submittedName>
        <fullName evidence="2">Uncharacterized protein</fullName>
    </submittedName>
</protein>
<evidence type="ECO:0000256" key="1">
    <source>
        <dbReference type="SAM" id="MobiDB-lite"/>
    </source>
</evidence>
<dbReference type="Proteomes" id="UP001211907">
    <property type="component" value="Unassembled WGS sequence"/>
</dbReference>
<proteinExistence type="predicted"/>
<feature type="region of interest" description="Disordered" evidence="1">
    <location>
        <begin position="207"/>
        <end position="249"/>
    </location>
</feature>
<feature type="compositionally biased region" description="Polar residues" evidence="1">
    <location>
        <begin position="1"/>
        <end position="11"/>
    </location>
</feature>
<feature type="compositionally biased region" description="Low complexity" evidence="1">
    <location>
        <begin position="234"/>
        <end position="249"/>
    </location>
</feature>
<feature type="region of interest" description="Disordered" evidence="1">
    <location>
        <begin position="1"/>
        <end position="47"/>
    </location>
</feature>
<dbReference type="AlphaFoldDB" id="A0AAD5XL23"/>
<dbReference type="EMBL" id="JADGJH010000202">
    <property type="protein sequence ID" value="KAJ3133959.1"/>
    <property type="molecule type" value="Genomic_DNA"/>
</dbReference>